<dbReference type="Gene3D" id="1.20.120.450">
    <property type="entry name" value="dinb family like domain"/>
    <property type="match status" value="1"/>
</dbReference>
<gene>
    <name evidence="1" type="ORF">C1631_001170</name>
</gene>
<dbReference type="Pfam" id="PF07606">
    <property type="entry name" value="DUF1569"/>
    <property type="match status" value="1"/>
</dbReference>
<evidence type="ECO:0008006" key="3">
    <source>
        <dbReference type="Google" id="ProtNLM"/>
    </source>
</evidence>
<evidence type="ECO:0000313" key="2">
    <source>
        <dbReference type="Proteomes" id="UP000236594"/>
    </source>
</evidence>
<organism evidence="1 2">
    <name type="scientific">Chryseobacterium phosphatilyticum</name>
    <dbReference type="NCBI Taxonomy" id="475075"/>
    <lineage>
        <taxon>Bacteria</taxon>
        <taxon>Pseudomonadati</taxon>
        <taxon>Bacteroidota</taxon>
        <taxon>Flavobacteriia</taxon>
        <taxon>Flavobacteriales</taxon>
        <taxon>Weeksellaceae</taxon>
        <taxon>Chryseobacterium group</taxon>
        <taxon>Chryseobacterium</taxon>
    </lineage>
</organism>
<accession>A0A316XBR0</accession>
<sequence>MRKNLLKNEASTAIIARVKNLSASHTPLWGEMTATEMLLHCNSCNQQILQENENKNKTTTLQQFILRILALYIAPNFKKNIKGESRHDTKGKVDNADFEEQKTDFILLIALFSVTTRPLTLPHPAFGNISTNEWGIAAYKHMDHHLRQFGV</sequence>
<dbReference type="OrthoDB" id="2599194at2"/>
<proteinExistence type="predicted"/>
<keyword evidence="2" id="KW-1185">Reference proteome</keyword>
<evidence type="ECO:0000313" key="1">
    <source>
        <dbReference type="EMBL" id="PWN71265.1"/>
    </source>
</evidence>
<dbReference type="InterPro" id="IPR011463">
    <property type="entry name" value="DUF1569"/>
</dbReference>
<protein>
    <recommendedName>
        <fullName evidence="3">DUF1569 domain-containing protein</fullName>
    </recommendedName>
</protein>
<comment type="caution">
    <text evidence="1">The sequence shown here is derived from an EMBL/GenBank/DDBJ whole genome shotgun (WGS) entry which is preliminary data.</text>
</comment>
<dbReference type="EMBL" id="PPED02000001">
    <property type="protein sequence ID" value="PWN71265.1"/>
    <property type="molecule type" value="Genomic_DNA"/>
</dbReference>
<dbReference type="Proteomes" id="UP000236594">
    <property type="component" value="Unassembled WGS sequence"/>
</dbReference>
<dbReference type="RefSeq" id="WP_109709879.1">
    <property type="nucleotide sequence ID" value="NZ_PPED02000001.1"/>
</dbReference>
<dbReference type="InterPro" id="IPR034660">
    <property type="entry name" value="DinB/YfiT-like"/>
</dbReference>
<dbReference type="AlphaFoldDB" id="A0A316XBR0"/>
<name>A0A316XBR0_9FLAO</name>
<reference evidence="1 2" key="1">
    <citation type="submission" date="2018-04" db="EMBL/GenBank/DDBJ databases">
        <title>Draft Genome Sequence of Phosphate-Solubilizing Chryseobacterium sp. ISE14 that is a Biocontrol and Plant Growth-Promoting Rhizobacterium Isolated from Cucumber.</title>
        <authorList>
            <person name="Jeong J.-J."/>
            <person name="Sang M.K."/>
            <person name="Choi I.-G."/>
            <person name="Kim K.D."/>
        </authorList>
    </citation>
    <scope>NUCLEOTIDE SEQUENCE [LARGE SCALE GENOMIC DNA]</scope>
    <source>
        <strain evidence="1 2">ISE14</strain>
    </source>
</reference>